<accession>A0A1B7TBF3</accession>
<reference evidence="3" key="1">
    <citation type="journal article" date="2016" name="Proc. Natl. Acad. Sci. U.S.A.">
        <title>Comparative genomics of biotechnologically important yeasts.</title>
        <authorList>
            <person name="Riley R."/>
            <person name="Haridas S."/>
            <person name="Wolfe K.H."/>
            <person name="Lopes M.R."/>
            <person name="Hittinger C.T."/>
            <person name="Goeker M."/>
            <person name="Salamov A.A."/>
            <person name="Wisecaver J.H."/>
            <person name="Long T.M."/>
            <person name="Calvey C.H."/>
            <person name="Aerts A.L."/>
            <person name="Barry K.W."/>
            <person name="Choi C."/>
            <person name="Clum A."/>
            <person name="Coughlan A.Y."/>
            <person name="Deshpande S."/>
            <person name="Douglass A.P."/>
            <person name="Hanson S.J."/>
            <person name="Klenk H.-P."/>
            <person name="LaButti K.M."/>
            <person name="Lapidus A."/>
            <person name="Lindquist E.A."/>
            <person name="Lipzen A.M."/>
            <person name="Meier-Kolthoff J.P."/>
            <person name="Ohm R.A."/>
            <person name="Otillar R.P."/>
            <person name="Pangilinan J.L."/>
            <person name="Peng Y."/>
            <person name="Rokas A."/>
            <person name="Rosa C.A."/>
            <person name="Scheuner C."/>
            <person name="Sibirny A.A."/>
            <person name="Slot J.C."/>
            <person name="Stielow J.B."/>
            <person name="Sun H."/>
            <person name="Kurtzman C.P."/>
            <person name="Blackwell M."/>
            <person name="Grigoriev I.V."/>
            <person name="Jeffries T.W."/>
        </authorList>
    </citation>
    <scope>NUCLEOTIDE SEQUENCE [LARGE SCALE GENOMIC DNA]</scope>
    <source>
        <strain evidence="3">NRRL Y-1626</strain>
    </source>
</reference>
<dbReference type="SUPFAM" id="SSF53774">
    <property type="entry name" value="Glutaminase/Asparaginase"/>
    <property type="match status" value="1"/>
</dbReference>
<keyword evidence="1" id="KW-0732">Signal</keyword>
<proteinExistence type="predicted"/>
<dbReference type="OrthoDB" id="4070114at2759"/>
<dbReference type="EMBL" id="LXPE01000025">
    <property type="protein sequence ID" value="OBA26076.1"/>
    <property type="molecule type" value="Genomic_DNA"/>
</dbReference>
<protein>
    <submittedName>
        <fullName evidence="2">Uncharacterized protein</fullName>
    </submittedName>
</protein>
<organism evidence="2 3">
    <name type="scientific">Hanseniaspora valbyensis NRRL Y-1626</name>
    <dbReference type="NCBI Taxonomy" id="766949"/>
    <lineage>
        <taxon>Eukaryota</taxon>
        <taxon>Fungi</taxon>
        <taxon>Dikarya</taxon>
        <taxon>Ascomycota</taxon>
        <taxon>Saccharomycotina</taxon>
        <taxon>Saccharomycetes</taxon>
        <taxon>Saccharomycodales</taxon>
        <taxon>Saccharomycodaceae</taxon>
        <taxon>Hanseniaspora</taxon>
    </lineage>
</organism>
<name>A0A1B7TBF3_9ASCO</name>
<feature type="chain" id="PRO_5008598673" evidence="1">
    <location>
        <begin position="21"/>
        <end position="346"/>
    </location>
</feature>
<dbReference type="Proteomes" id="UP000092321">
    <property type="component" value="Unassembled WGS sequence"/>
</dbReference>
<comment type="caution">
    <text evidence="2">The sequence shown here is derived from an EMBL/GenBank/DDBJ whole genome shotgun (WGS) entry which is preliminary data.</text>
</comment>
<keyword evidence="3" id="KW-1185">Reference proteome</keyword>
<evidence type="ECO:0000313" key="3">
    <source>
        <dbReference type="Proteomes" id="UP000092321"/>
    </source>
</evidence>
<gene>
    <name evidence="2" type="ORF">HANVADRAFT_53452</name>
</gene>
<dbReference type="AlphaFoldDB" id="A0A1B7TBF3"/>
<evidence type="ECO:0000313" key="2">
    <source>
        <dbReference type="EMBL" id="OBA26076.1"/>
    </source>
</evidence>
<evidence type="ECO:0000256" key="1">
    <source>
        <dbReference type="SAM" id="SignalP"/>
    </source>
</evidence>
<feature type="signal peptide" evidence="1">
    <location>
        <begin position="1"/>
        <end position="20"/>
    </location>
</feature>
<dbReference type="InterPro" id="IPR036152">
    <property type="entry name" value="Asp/glu_Ase-like_sf"/>
</dbReference>
<sequence length="346" mass="36789">MQVTNVFLIAIALLTSLNQATIIPRDLGIRAFGDAIVSNTSTNITGLIYTGGEYLLNITNSTSSDTIVYAPTLNVSNITLPELAAVSGELNSTASSSNLTELVIAAEFESLERTGFYFALSYPTETVVVTENITKGLYVANATESYGRGGLIVTDGGVIYSAITYPHAAIGFVTDAGNVYYYFEPSLPKILSPFSSPLFSNENFTAFNTSTVASNVTDVTITNFTSTENSTSYEKRSFYASPGSTGLFRRATIPSWDEITVVAVNGTGQANGYIAEQSNSTSSTNSTSSEYTVFASYKPTFIDTADLDSEYAIGAAYLSPIQASVLVAFAKSAGVESLKTFFEALV</sequence>